<dbReference type="GO" id="GO:0003677">
    <property type="term" value="F:DNA binding"/>
    <property type="evidence" value="ECO:0007669"/>
    <property type="project" value="UniProtKB-KW"/>
</dbReference>
<dbReference type="CDD" id="cd07377">
    <property type="entry name" value="WHTH_GntR"/>
    <property type="match status" value="1"/>
</dbReference>
<sequence>MLQQPQRKRLYEDIVNQIISLINEGKLKPGDRLPSERELASELKISRNSVREAFRTLELRGNVEIRPGDGVFVKKIDFDKILTPFSEIISGDAKLVLDLLEARDVIEVEIARLAALYGTKEEIKEIKEILEEAEKEIPKGSDGIEYDNEFHMAIARATHNSVYIIIINLIKDSLIKSKKMTESVEGQPIRTIADHWEIYDAIAEGNAEKAGKMMRNHLNKTKKNIIKIIGRQD</sequence>
<keyword evidence="2" id="KW-0238">DNA-binding</keyword>
<dbReference type="Pfam" id="PF07729">
    <property type="entry name" value="FCD"/>
    <property type="match status" value="1"/>
</dbReference>
<evidence type="ECO:0000313" key="6">
    <source>
        <dbReference type="Proteomes" id="UP000190285"/>
    </source>
</evidence>
<keyword evidence="5" id="KW-0670">Pyruvate</keyword>
<organism evidence="5 6">
    <name type="scientific">Maledivibacter halophilus</name>
    <dbReference type="NCBI Taxonomy" id="36842"/>
    <lineage>
        <taxon>Bacteria</taxon>
        <taxon>Bacillati</taxon>
        <taxon>Bacillota</taxon>
        <taxon>Clostridia</taxon>
        <taxon>Peptostreptococcales</taxon>
        <taxon>Caminicellaceae</taxon>
        <taxon>Maledivibacter</taxon>
    </lineage>
</organism>
<evidence type="ECO:0000256" key="2">
    <source>
        <dbReference type="ARBA" id="ARBA00023125"/>
    </source>
</evidence>
<dbReference type="PROSITE" id="PS50949">
    <property type="entry name" value="HTH_GNTR"/>
    <property type="match status" value="1"/>
</dbReference>
<dbReference type="PANTHER" id="PTHR43537:SF5">
    <property type="entry name" value="UXU OPERON TRANSCRIPTIONAL REGULATOR"/>
    <property type="match status" value="1"/>
</dbReference>
<dbReference type="SUPFAM" id="SSF48008">
    <property type="entry name" value="GntR ligand-binding domain-like"/>
    <property type="match status" value="1"/>
</dbReference>
<dbReference type="SUPFAM" id="SSF46785">
    <property type="entry name" value="Winged helix' DNA-binding domain"/>
    <property type="match status" value="1"/>
</dbReference>
<feature type="domain" description="HTH gntR-type" evidence="4">
    <location>
        <begin position="8"/>
        <end position="76"/>
    </location>
</feature>
<dbReference type="InterPro" id="IPR000524">
    <property type="entry name" value="Tscrpt_reg_HTH_GntR"/>
</dbReference>
<dbReference type="GO" id="GO:0003700">
    <property type="term" value="F:DNA-binding transcription factor activity"/>
    <property type="evidence" value="ECO:0007669"/>
    <property type="project" value="InterPro"/>
</dbReference>
<dbReference type="SMART" id="SM00895">
    <property type="entry name" value="FCD"/>
    <property type="match status" value="1"/>
</dbReference>
<proteinExistence type="predicted"/>
<dbReference type="Pfam" id="PF00392">
    <property type="entry name" value="GntR"/>
    <property type="match status" value="1"/>
</dbReference>
<evidence type="ECO:0000256" key="1">
    <source>
        <dbReference type="ARBA" id="ARBA00023015"/>
    </source>
</evidence>
<keyword evidence="3" id="KW-0804">Transcription</keyword>
<name>A0A1T5MEB3_9FIRM</name>
<dbReference type="STRING" id="36842.SAMN02194393_04572"/>
<gene>
    <name evidence="5" type="ORF">SAMN02194393_04572</name>
</gene>
<dbReference type="InterPro" id="IPR011711">
    <property type="entry name" value="GntR_C"/>
</dbReference>
<dbReference type="Gene3D" id="1.10.10.10">
    <property type="entry name" value="Winged helix-like DNA-binding domain superfamily/Winged helix DNA-binding domain"/>
    <property type="match status" value="1"/>
</dbReference>
<dbReference type="PRINTS" id="PR00035">
    <property type="entry name" value="HTHGNTR"/>
</dbReference>
<keyword evidence="1" id="KW-0805">Transcription regulation</keyword>
<protein>
    <submittedName>
        <fullName evidence="5">GntR family transcriptional regulator, transcriptional repressor for pyruvate dehydrogenase complex</fullName>
    </submittedName>
</protein>
<dbReference type="Gene3D" id="1.20.120.530">
    <property type="entry name" value="GntR ligand-binding domain-like"/>
    <property type="match status" value="1"/>
</dbReference>
<dbReference type="RefSeq" id="WP_170917549.1">
    <property type="nucleotide sequence ID" value="NZ_FUZT01000014.1"/>
</dbReference>
<evidence type="ECO:0000259" key="4">
    <source>
        <dbReference type="PROSITE" id="PS50949"/>
    </source>
</evidence>
<dbReference type="EMBL" id="FUZT01000014">
    <property type="protein sequence ID" value="SKC86552.1"/>
    <property type="molecule type" value="Genomic_DNA"/>
</dbReference>
<reference evidence="6" key="1">
    <citation type="submission" date="2017-02" db="EMBL/GenBank/DDBJ databases">
        <authorList>
            <person name="Varghese N."/>
            <person name="Submissions S."/>
        </authorList>
    </citation>
    <scope>NUCLEOTIDE SEQUENCE [LARGE SCALE GENOMIC DNA]</scope>
    <source>
        <strain evidence="6">M1</strain>
    </source>
</reference>
<accession>A0A1T5MEB3</accession>
<dbReference type="InterPro" id="IPR008920">
    <property type="entry name" value="TF_FadR/GntR_C"/>
</dbReference>
<dbReference type="InterPro" id="IPR036390">
    <property type="entry name" value="WH_DNA-bd_sf"/>
</dbReference>
<dbReference type="InterPro" id="IPR036388">
    <property type="entry name" value="WH-like_DNA-bd_sf"/>
</dbReference>
<keyword evidence="6" id="KW-1185">Reference proteome</keyword>
<dbReference type="Proteomes" id="UP000190285">
    <property type="component" value="Unassembled WGS sequence"/>
</dbReference>
<evidence type="ECO:0000256" key="3">
    <source>
        <dbReference type="ARBA" id="ARBA00023163"/>
    </source>
</evidence>
<dbReference type="AlphaFoldDB" id="A0A1T5MEB3"/>
<evidence type="ECO:0000313" key="5">
    <source>
        <dbReference type="EMBL" id="SKC86552.1"/>
    </source>
</evidence>
<dbReference type="SMART" id="SM00345">
    <property type="entry name" value="HTH_GNTR"/>
    <property type="match status" value="1"/>
</dbReference>
<dbReference type="PANTHER" id="PTHR43537">
    <property type="entry name" value="TRANSCRIPTIONAL REGULATOR, GNTR FAMILY"/>
    <property type="match status" value="1"/>
</dbReference>